<sequence>LNEFAKMRMELQRQIAQLYALADKIDKIHRKCAISNVMTSSTQAVSGVLSILGLALAPVTAGGSLLFSATGMGLGAMAAMTSVATTILGQSRVSSAKAEARCLVTNSKDRAKETAQSVGQAELNVILKSARCINALKSMKRNIHALKLVRVNPHLLDNSSHFMKIWKIFFRKGEQVQKAFGGTAIAMSKGARIMGAAATGLFLLMDVYNLVQDSKHLQEGSKAESAEELRQQARVLEQKFEELIQIEKSLESDLLREPIP</sequence>
<dbReference type="GO" id="GO:0008289">
    <property type="term" value="F:lipid binding"/>
    <property type="evidence" value="ECO:0007669"/>
    <property type="project" value="InterPro"/>
</dbReference>
<dbReference type="InterPro" id="IPR008405">
    <property type="entry name" value="ApoL"/>
</dbReference>
<evidence type="ECO:0000256" key="3">
    <source>
        <dbReference type="SAM" id="Phobius"/>
    </source>
</evidence>
<dbReference type="PANTHER" id="PTHR14096:SF27">
    <property type="entry name" value="APOLIPOPROTEIN L2"/>
    <property type="match status" value="1"/>
</dbReference>
<name>A0A091E700_FUKDA</name>
<evidence type="ECO:0000313" key="5">
    <source>
        <dbReference type="Proteomes" id="UP000028990"/>
    </source>
</evidence>
<keyword evidence="2" id="KW-0175">Coiled coil</keyword>
<dbReference type="AlphaFoldDB" id="A0A091E700"/>
<keyword evidence="3" id="KW-0812">Transmembrane</keyword>
<dbReference type="PANTHER" id="PTHR14096">
    <property type="entry name" value="APOLIPOPROTEIN L"/>
    <property type="match status" value="1"/>
</dbReference>
<comment type="similarity">
    <text evidence="1">Belongs to the apolipoprotein L family.</text>
</comment>
<keyword evidence="3" id="KW-0472">Membrane</keyword>
<feature type="non-terminal residue" evidence="4">
    <location>
        <position position="1"/>
    </location>
</feature>
<keyword evidence="5" id="KW-1185">Reference proteome</keyword>
<protein>
    <submittedName>
        <fullName evidence="4">Apolipoprotein L3</fullName>
    </submittedName>
</protein>
<dbReference type="GO" id="GO:0016020">
    <property type="term" value="C:membrane"/>
    <property type="evidence" value="ECO:0007669"/>
    <property type="project" value="TreeGrafter"/>
</dbReference>
<dbReference type="EMBL" id="KN122355">
    <property type="protein sequence ID" value="KFO30901.1"/>
    <property type="molecule type" value="Genomic_DNA"/>
</dbReference>
<keyword evidence="4" id="KW-0449">Lipoprotein</keyword>
<dbReference type="GO" id="GO:0005576">
    <property type="term" value="C:extracellular region"/>
    <property type="evidence" value="ECO:0007669"/>
    <property type="project" value="InterPro"/>
</dbReference>
<evidence type="ECO:0000256" key="1">
    <source>
        <dbReference type="ARBA" id="ARBA00010090"/>
    </source>
</evidence>
<feature type="coiled-coil region" evidence="2">
    <location>
        <begin position="226"/>
        <end position="253"/>
    </location>
</feature>
<dbReference type="GO" id="GO:0042157">
    <property type="term" value="P:lipoprotein metabolic process"/>
    <property type="evidence" value="ECO:0007669"/>
    <property type="project" value="InterPro"/>
</dbReference>
<evidence type="ECO:0000256" key="2">
    <source>
        <dbReference type="SAM" id="Coils"/>
    </source>
</evidence>
<dbReference type="Proteomes" id="UP000028990">
    <property type="component" value="Unassembled WGS sequence"/>
</dbReference>
<proteinExistence type="inferred from homology"/>
<evidence type="ECO:0000313" key="4">
    <source>
        <dbReference type="EMBL" id="KFO30901.1"/>
    </source>
</evidence>
<dbReference type="GO" id="GO:0006869">
    <property type="term" value="P:lipid transport"/>
    <property type="evidence" value="ECO:0007669"/>
    <property type="project" value="InterPro"/>
</dbReference>
<organism evidence="4 5">
    <name type="scientific">Fukomys damarensis</name>
    <name type="common">Damaraland mole rat</name>
    <name type="synonym">Cryptomys damarensis</name>
    <dbReference type="NCBI Taxonomy" id="885580"/>
    <lineage>
        <taxon>Eukaryota</taxon>
        <taxon>Metazoa</taxon>
        <taxon>Chordata</taxon>
        <taxon>Craniata</taxon>
        <taxon>Vertebrata</taxon>
        <taxon>Euteleostomi</taxon>
        <taxon>Mammalia</taxon>
        <taxon>Eutheria</taxon>
        <taxon>Euarchontoglires</taxon>
        <taxon>Glires</taxon>
        <taxon>Rodentia</taxon>
        <taxon>Hystricomorpha</taxon>
        <taxon>Bathyergidae</taxon>
        <taxon>Fukomys</taxon>
    </lineage>
</organism>
<dbReference type="Pfam" id="PF05461">
    <property type="entry name" value="ApoL"/>
    <property type="match status" value="1"/>
</dbReference>
<dbReference type="eggNOG" id="ENOG502RZGU">
    <property type="taxonomic scope" value="Eukaryota"/>
</dbReference>
<keyword evidence="3" id="KW-1133">Transmembrane helix</keyword>
<feature type="transmembrane region" description="Helical" evidence="3">
    <location>
        <begin position="37"/>
        <end position="59"/>
    </location>
</feature>
<accession>A0A091E700</accession>
<reference evidence="4 5" key="1">
    <citation type="submission" date="2013-11" db="EMBL/GenBank/DDBJ databases">
        <title>The Damaraland mole rat (Fukomys damarensis) genome and evolution of African mole rats.</title>
        <authorList>
            <person name="Gladyshev V.N."/>
            <person name="Fang X."/>
        </authorList>
    </citation>
    <scope>NUCLEOTIDE SEQUENCE [LARGE SCALE GENOMIC DNA]</scope>
    <source>
        <tissue evidence="4">Liver</tissue>
    </source>
</reference>
<gene>
    <name evidence="4" type="ORF">H920_07698</name>
</gene>